<dbReference type="Proteomes" id="UP001065613">
    <property type="component" value="Chromosome"/>
</dbReference>
<dbReference type="AlphaFoldDB" id="A0A977KTU9"/>
<proteinExistence type="predicted"/>
<organism evidence="1">
    <name type="scientific">Woronichinia naegeliana WA131</name>
    <dbReference type="NCBI Taxonomy" id="2824559"/>
    <lineage>
        <taxon>Bacteria</taxon>
        <taxon>Bacillati</taxon>
        <taxon>Cyanobacteriota</taxon>
        <taxon>Cyanophyceae</taxon>
        <taxon>Synechococcales</taxon>
        <taxon>Coelosphaeriaceae</taxon>
        <taxon>Woronichinia</taxon>
    </lineage>
</organism>
<protein>
    <submittedName>
        <fullName evidence="1">Uncharacterized protein</fullName>
    </submittedName>
</protein>
<gene>
    <name evidence="1" type="ORF">KA717_29555</name>
</gene>
<sequence>MSVKQSDYESLLAEYCGREGAIALLRQHLPYLEKLPSLRHPEQSIIPIPFPIVRIRSSKSSEDNFGPSNADSESQSLPCDLAILMCDPEWQIKLGAEILVFIHRPDETLSDLLIRWRKSQIYLGKDYEWLMPPQEQHMFSEGAEEICPLFVLFEHSPQHIHKGLAGAGLRVIASYLLQKIQTKREKYSVKKKQSSKRRKGALPNL</sequence>
<reference evidence="1" key="1">
    <citation type="submission" date="2021-04" db="EMBL/GenBank/DDBJ databases">
        <title>Genome sequence of Woronichinia naegeliana from Washington state freshwater lake bloom.</title>
        <authorList>
            <person name="Dreher T.W."/>
        </authorList>
    </citation>
    <scope>NUCLEOTIDE SEQUENCE</scope>
    <source>
        <strain evidence="1">WA131</strain>
    </source>
</reference>
<accession>A0A977KTU9</accession>
<dbReference type="EMBL" id="CP073041">
    <property type="protein sequence ID" value="UXE59821.1"/>
    <property type="molecule type" value="Genomic_DNA"/>
</dbReference>
<dbReference type="KEGG" id="wna:KA717_29555"/>
<name>A0A977KTU9_9CYAN</name>
<evidence type="ECO:0000313" key="1">
    <source>
        <dbReference type="EMBL" id="UXE59821.1"/>
    </source>
</evidence>